<evidence type="ECO:0000313" key="3">
    <source>
        <dbReference type="EMBL" id="KEI69313.1"/>
    </source>
</evidence>
<dbReference type="STRING" id="305900.GV64_24505"/>
<dbReference type="Gene3D" id="3.30.750.70">
    <property type="entry name" value="4-hydroxybutyrate coenzyme like domains"/>
    <property type="match status" value="1"/>
</dbReference>
<dbReference type="SMART" id="SM01134">
    <property type="entry name" value="DeoRC"/>
    <property type="match status" value="1"/>
</dbReference>
<evidence type="ECO:0000256" key="1">
    <source>
        <dbReference type="ARBA" id="ARBA00022491"/>
    </source>
</evidence>
<protein>
    <recommendedName>
        <fullName evidence="2">DeoR-like transcriptional repressor C-terminal sensor domain-containing protein</fullName>
    </recommendedName>
</protein>
<dbReference type="PANTHER" id="PTHR30363:SF4">
    <property type="entry name" value="GLYCEROL-3-PHOSPHATE REGULON REPRESSOR"/>
    <property type="match status" value="1"/>
</dbReference>
<dbReference type="InterPro" id="IPR014036">
    <property type="entry name" value="DeoR-like_C"/>
</dbReference>
<dbReference type="SUPFAM" id="SSF100950">
    <property type="entry name" value="NagB/RpiA/CoA transferase-like"/>
    <property type="match status" value="1"/>
</dbReference>
<organism evidence="3 4">
    <name type="scientific">Endozoicomonas elysicola</name>
    <dbReference type="NCBI Taxonomy" id="305900"/>
    <lineage>
        <taxon>Bacteria</taxon>
        <taxon>Pseudomonadati</taxon>
        <taxon>Pseudomonadota</taxon>
        <taxon>Gammaproteobacteria</taxon>
        <taxon>Oceanospirillales</taxon>
        <taxon>Endozoicomonadaceae</taxon>
        <taxon>Endozoicomonas</taxon>
    </lineage>
</organism>
<name>A0A081K587_9GAMM</name>
<dbReference type="eggNOG" id="COG1349">
    <property type="taxonomic scope" value="Bacteria"/>
</dbReference>
<evidence type="ECO:0000313" key="4">
    <source>
        <dbReference type="Proteomes" id="UP000027997"/>
    </source>
</evidence>
<dbReference type="InterPro" id="IPR037171">
    <property type="entry name" value="NagB/RpiA_transferase-like"/>
</dbReference>
<dbReference type="EMBL" id="JOJP01000002">
    <property type="protein sequence ID" value="KEI69313.1"/>
    <property type="molecule type" value="Genomic_DNA"/>
</dbReference>
<dbReference type="AlphaFoldDB" id="A0A081K587"/>
<accession>A0A081K587</accession>
<feature type="domain" description="DeoR-like transcriptional repressor C-terminal sensor" evidence="2">
    <location>
        <begin position="3"/>
        <end position="156"/>
    </location>
</feature>
<dbReference type="InterPro" id="IPR050313">
    <property type="entry name" value="Carb_Metab_HTH_regulators"/>
</dbReference>
<evidence type="ECO:0000259" key="2">
    <source>
        <dbReference type="Pfam" id="PF00455"/>
    </source>
</evidence>
<comment type="caution">
    <text evidence="3">The sequence shown here is derived from an EMBL/GenBank/DDBJ whole genome shotgun (WGS) entry which is preliminary data.</text>
</comment>
<keyword evidence="1" id="KW-0678">Repressor</keyword>
<keyword evidence="4" id="KW-1185">Reference proteome</keyword>
<sequence length="183" mass="20400">MQKQIALEVVKHIKDGSSVFIALGTTMEAIAHELACKKDLTIFTNSLKVANIIYENTDFDVIIPGGTVQRRNAGLVDRETESFVKEISVDYCLFTCGGVEKSGYLLGFYLQEIHILKMVLERSSYSFLVIDSEKVNKSAPIRITHLSEINSLFIDKKPSEGILNIARSNNIGVYIPEILNTTL</sequence>
<dbReference type="Pfam" id="PF00455">
    <property type="entry name" value="DeoRC"/>
    <property type="match status" value="1"/>
</dbReference>
<proteinExistence type="predicted"/>
<dbReference type="PANTHER" id="PTHR30363">
    <property type="entry name" value="HTH-TYPE TRANSCRIPTIONAL REGULATOR SRLR-RELATED"/>
    <property type="match status" value="1"/>
</dbReference>
<gene>
    <name evidence="3" type="ORF">GV64_24505</name>
</gene>
<dbReference type="Proteomes" id="UP000027997">
    <property type="component" value="Unassembled WGS sequence"/>
</dbReference>
<reference evidence="3 4" key="1">
    <citation type="submission" date="2014-06" db="EMBL/GenBank/DDBJ databases">
        <title>Whole Genome Sequences of Three Symbiotic Endozoicomonas Bacteria.</title>
        <authorList>
            <person name="Neave M.J."/>
            <person name="Apprill A."/>
            <person name="Voolstra C.R."/>
        </authorList>
    </citation>
    <scope>NUCLEOTIDE SEQUENCE [LARGE SCALE GENOMIC DNA]</scope>
    <source>
        <strain evidence="3 4">DSM 22380</strain>
    </source>
</reference>